<protein>
    <recommendedName>
        <fullName evidence="3">glucose-1-phosphate thymidylyltransferase</fullName>
        <ecNumber evidence="3">2.7.7.24</ecNumber>
    </recommendedName>
</protein>
<dbReference type="EC" id="2.7.7.24" evidence="3"/>
<evidence type="ECO:0000313" key="10">
    <source>
        <dbReference type="EMBL" id="KUK17025.1"/>
    </source>
</evidence>
<dbReference type="InterPro" id="IPR029044">
    <property type="entry name" value="Nucleotide-diphossugar_trans"/>
</dbReference>
<evidence type="ECO:0000256" key="3">
    <source>
        <dbReference type="ARBA" id="ARBA00012461"/>
    </source>
</evidence>
<dbReference type="RefSeq" id="WP_283217822.1">
    <property type="nucleotide sequence ID" value="NZ_LGFD01000039.1"/>
</dbReference>
<reference evidence="11" key="1">
    <citation type="journal article" date="2015" name="MBio">
        <title>Genome-Resolved Metagenomic Analysis Reveals Roles for Candidate Phyla and Other Microbial Community Members in Biogeochemical Transformations in Oil Reservoirs.</title>
        <authorList>
            <person name="Hu P."/>
            <person name="Tom L."/>
            <person name="Singh A."/>
            <person name="Thomas B.C."/>
            <person name="Baker B.J."/>
            <person name="Piceno Y.M."/>
            <person name="Andersen G.L."/>
            <person name="Banfield J.F."/>
        </authorList>
    </citation>
    <scope>NUCLEOTIDE SEQUENCE [LARGE SCALE GENOMIC DNA]</scope>
</reference>
<organism evidence="10 11">
    <name type="scientific">Thermococcus sibiricus</name>
    <dbReference type="NCBI Taxonomy" id="172049"/>
    <lineage>
        <taxon>Archaea</taxon>
        <taxon>Methanobacteriati</taxon>
        <taxon>Methanobacteriota</taxon>
        <taxon>Thermococci</taxon>
        <taxon>Thermococcales</taxon>
        <taxon>Thermococcaceae</taxon>
        <taxon>Thermococcus</taxon>
    </lineage>
</organism>
<name>A0A101ELC2_9EURY</name>
<comment type="similarity">
    <text evidence="2">Belongs to the glucose-1-phosphate thymidylyltransferase family.</text>
</comment>
<dbReference type="EMBL" id="LGFD01000039">
    <property type="protein sequence ID" value="KUK17025.1"/>
    <property type="molecule type" value="Genomic_DNA"/>
</dbReference>
<dbReference type="Proteomes" id="UP000053911">
    <property type="component" value="Unassembled WGS sequence"/>
</dbReference>
<dbReference type="SUPFAM" id="SSF53448">
    <property type="entry name" value="Nucleotide-diphospho-sugar transferases"/>
    <property type="match status" value="1"/>
</dbReference>
<keyword evidence="6" id="KW-0479">Metal-binding</keyword>
<comment type="catalytic activity">
    <reaction evidence="8">
        <text>dTTP + alpha-D-glucose 1-phosphate + H(+) = dTDP-alpha-D-glucose + diphosphate</text>
        <dbReference type="Rhea" id="RHEA:15225"/>
        <dbReference type="ChEBI" id="CHEBI:15378"/>
        <dbReference type="ChEBI" id="CHEBI:33019"/>
        <dbReference type="ChEBI" id="CHEBI:37568"/>
        <dbReference type="ChEBI" id="CHEBI:57477"/>
        <dbReference type="ChEBI" id="CHEBI:58601"/>
        <dbReference type="EC" id="2.7.7.24"/>
    </reaction>
</comment>
<evidence type="ECO:0000313" key="11">
    <source>
        <dbReference type="Proteomes" id="UP000053911"/>
    </source>
</evidence>
<gene>
    <name evidence="10" type="ORF">XD54_1667</name>
</gene>
<dbReference type="AlphaFoldDB" id="A0A101ELC2"/>
<keyword evidence="5" id="KW-0548">Nucleotidyltransferase</keyword>
<dbReference type="PANTHER" id="PTHR43532:SF1">
    <property type="entry name" value="GLUCOSE-1-PHOSPHATE THYMIDYLYLTRANSFERASE 1"/>
    <property type="match status" value="1"/>
</dbReference>
<comment type="caution">
    <text evidence="10">The sequence shown here is derived from an EMBL/GenBank/DDBJ whole genome shotgun (WGS) entry which is preliminary data.</text>
</comment>
<keyword evidence="7" id="KW-0460">Magnesium</keyword>
<dbReference type="InterPro" id="IPR005835">
    <property type="entry name" value="NTP_transferase_dom"/>
</dbReference>
<evidence type="ECO:0000256" key="4">
    <source>
        <dbReference type="ARBA" id="ARBA00022679"/>
    </source>
</evidence>
<dbReference type="GO" id="GO:0008879">
    <property type="term" value="F:glucose-1-phosphate thymidylyltransferase activity"/>
    <property type="evidence" value="ECO:0007669"/>
    <property type="project" value="UniProtKB-EC"/>
</dbReference>
<proteinExistence type="inferred from homology"/>
<evidence type="ECO:0000256" key="8">
    <source>
        <dbReference type="ARBA" id="ARBA00049336"/>
    </source>
</evidence>
<sequence length="174" mass="19541">MKALILSGGHGTRLRPLTYSQQKQLIPVANKPVLFYAIEDVIEAGIRDIGIILGPNKDQVIETVKSVDWDANIEFIYQGEPKGLAHAIKVARDYLGDDDFVMYLGDNILREGIVRHLEHFKEENFDASILLQEVPNPQQFGVAELSEDGRTIKRLIEKPKVPPSNLALVGVYFF</sequence>
<dbReference type="Gene3D" id="3.90.550.10">
    <property type="entry name" value="Spore Coat Polysaccharide Biosynthesis Protein SpsA, Chain A"/>
    <property type="match status" value="1"/>
</dbReference>
<keyword evidence="4 10" id="KW-0808">Transferase</keyword>
<accession>A0A101ELC2</accession>
<dbReference type="PANTHER" id="PTHR43532">
    <property type="entry name" value="GLUCOSE-1-PHOSPHATE THYMIDYLYLTRANSFERASE"/>
    <property type="match status" value="1"/>
</dbReference>
<evidence type="ECO:0000256" key="5">
    <source>
        <dbReference type="ARBA" id="ARBA00022695"/>
    </source>
</evidence>
<feature type="domain" description="Nucleotidyl transferase" evidence="9">
    <location>
        <begin position="2"/>
        <end position="174"/>
    </location>
</feature>
<evidence type="ECO:0000259" key="9">
    <source>
        <dbReference type="Pfam" id="PF00483"/>
    </source>
</evidence>
<dbReference type="Pfam" id="PF00483">
    <property type="entry name" value="NTP_transferase"/>
    <property type="match status" value="1"/>
</dbReference>
<dbReference type="GO" id="GO:0046872">
    <property type="term" value="F:metal ion binding"/>
    <property type="evidence" value="ECO:0007669"/>
    <property type="project" value="UniProtKB-KW"/>
</dbReference>
<dbReference type="InterPro" id="IPR005907">
    <property type="entry name" value="G1P_thy_trans_s"/>
</dbReference>
<evidence type="ECO:0000256" key="2">
    <source>
        <dbReference type="ARBA" id="ARBA00010480"/>
    </source>
</evidence>
<comment type="cofactor">
    <cofactor evidence="1">
        <name>Mg(2+)</name>
        <dbReference type="ChEBI" id="CHEBI:18420"/>
    </cofactor>
</comment>
<evidence type="ECO:0000256" key="7">
    <source>
        <dbReference type="ARBA" id="ARBA00022842"/>
    </source>
</evidence>
<feature type="non-terminal residue" evidence="10">
    <location>
        <position position="174"/>
    </location>
</feature>
<evidence type="ECO:0000256" key="1">
    <source>
        <dbReference type="ARBA" id="ARBA00001946"/>
    </source>
</evidence>
<evidence type="ECO:0000256" key="6">
    <source>
        <dbReference type="ARBA" id="ARBA00022723"/>
    </source>
</evidence>